<keyword evidence="5" id="KW-1185">Reference proteome</keyword>
<feature type="signal peptide" evidence="3">
    <location>
        <begin position="1"/>
        <end position="20"/>
    </location>
</feature>
<dbReference type="RefSeq" id="XP_027071743.1">
    <property type="nucleotide sequence ID" value="XM_027215942.1"/>
</dbReference>
<proteinExistence type="inferred from homology"/>
<dbReference type="InterPro" id="IPR013320">
    <property type="entry name" value="ConA-like_dom_sf"/>
</dbReference>
<accession>A0A6P6T0A9</accession>
<dbReference type="AlphaFoldDB" id="A0A6P6T0A9"/>
<evidence type="ECO:0000256" key="1">
    <source>
        <dbReference type="ARBA" id="ARBA00007606"/>
    </source>
</evidence>
<dbReference type="PANTHER" id="PTHR32401:SF50">
    <property type="entry name" value="OS07G0133000 PROTEIN"/>
    <property type="match status" value="1"/>
</dbReference>
<protein>
    <submittedName>
        <fullName evidence="6">L-type lectin-domain containing receptor kinase V.9-like</fullName>
    </submittedName>
</protein>
<evidence type="ECO:0000259" key="4">
    <source>
        <dbReference type="Pfam" id="PF00139"/>
    </source>
</evidence>
<dbReference type="Proteomes" id="UP001652660">
    <property type="component" value="Chromosome 6e"/>
</dbReference>
<dbReference type="GO" id="GO:0030246">
    <property type="term" value="F:carbohydrate binding"/>
    <property type="evidence" value="ECO:0007669"/>
    <property type="project" value="UniProtKB-KW"/>
</dbReference>
<dbReference type="GeneID" id="113696539"/>
<feature type="domain" description="Legume lectin" evidence="4">
    <location>
        <begin position="25"/>
        <end position="264"/>
    </location>
</feature>
<keyword evidence="3" id="KW-0732">Signal</keyword>
<evidence type="ECO:0000313" key="5">
    <source>
        <dbReference type="Proteomes" id="UP001652660"/>
    </source>
</evidence>
<evidence type="ECO:0000313" key="6">
    <source>
        <dbReference type="RefSeq" id="XP_027071743.1"/>
    </source>
</evidence>
<organism evidence="5 6">
    <name type="scientific">Coffea arabica</name>
    <name type="common">Arabian coffee</name>
    <dbReference type="NCBI Taxonomy" id="13443"/>
    <lineage>
        <taxon>Eukaryota</taxon>
        <taxon>Viridiplantae</taxon>
        <taxon>Streptophyta</taxon>
        <taxon>Embryophyta</taxon>
        <taxon>Tracheophyta</taxon>
        <taxon>Spermatophyta</taxon>
        <taxon>Magnoliopsida</taxon>
        <taxon>eudicotyledons</taxon>
        <taxon>Gunneridae</taxon>
        <taxon>Pentapetalae</taxon>
        <taxon>asterids</taxon>
        <taxon>lamiids</taxon>
        <taxon>Gentianales</taxon>
        <taxon>Rubiaceae</taxon>
        <taxon>Ixoroideae</taxon>
        <taxon>Gardenieae complex</taxon>
        <taxon>Bertiereae - Coffeeae clade</taxon>
        <taxon>Coffeeae</taxon>
        <taxon>Coffea</taxon>
    </lineage>
</organism>
<dbReference type="Pfam" id="PF00139">
    <property type="entry name" value="Lectin_legB"/>
    <property type="match status" value="1"/>
</dbReference>
<evidence type="ECO:0000256" key="2">
    <source>
        <dbReference type="ARBA" id="ARBA00022734"/>
    </source>
</evidence>
<gene>
    <name evidence="6" type="primary">LOC113696539</name>
</gene>
<dbReference type="InterPro" id="IPR001220">
    <property type="entry name" value="Legume_lectin_dom"/>
</dbReference>
<reference evidence="5" key="1">
    <citation type="journal article" date="2025" name="Foods">
        <title>Unveiling the Microbial Signatures of Arabica Coffee Cherries: Insights into Ripeness Specific Diversity, Functional Traits, and Implications for Quality and Safety.</title>
        <authorList>
            <consortium name="RefSeq"/>
            <person name="Tenea G.N."/>
            <person name="Cifuentes V."/>
            <person name="Reyes P."/>
            <person name="Cevallos-Vallejos M."/>
        </authorList>
    </citation>
    <scope>NUCLEOTIDE SEQUENCE [LARGE SCALE GENOMIC DNA]</scope>
</reference>
<dbReference type="PANTHER" id="PTHR32401">
    <property type="entry name" value="CONCANAVALIN A-LIKE LECTIN FAMILY PROTEIN"/>
    <property type="match status" value="1"/>
</dbReference>
<dbReference type="Gene3D" id="2.60.120.200">
    <property type="match status" value="1"/>
</dbReference>
<dbReference type="InterPro" id="IPR050258">
    <property type="entry name" value="Leguminous_Lectin"/>
</dbReference>
<dbReference type="SUPFAM" id="SSF49899">
    <property type="entry name" value="Concanavalin A-like lectins/glucanases"/>
    <property type="match status" value="1"/>
</dbReference>
<comment type="similarity">
    <text evidence="1">Belongs to the leguminous lectin family.</text>
</comment>
<evidence type="ECO:0000256" key="3">
    <source>
        <dbReference type="SAM" id="SignalP"/>
    </source>
</evidence>
<reference evidence="6" key="2">
    <citation type="submission" date="2025-08" db="UniProtKB">
        <authorList>
            <consortium name="RefSeq"/>
        </authorList>
    </citation>
    <scope>IDENTIFICATION</scope>
    <source>
        <tissue evidence="6">Leaves</tissue>
    </source>
</reference>
<keyword evidence="2" id="KW-0430">Lectin</keyword>
<feature type="chain" id="PRO_5027849299" evidence="3">
    <location>
        <begin position="21"/>
        <end position="365"/>
    </location>
</feature>
<name>A0A6P6T0A9_COFAR</name>
<sequence>MSSALQLLLLLASLAASINGQEFIFHSSLRLDGVTEIMPDGSAVQVNSTGLVKGQVFYAQPLKIRPSQTSNSIFSFSTTFVFSMRIEDQLAEISEEGLSFIMSSSKWLPLYSLVPEGGDRKLEDSSSLISINFKASQDWMGIENNHLEVTINGAPVVKHSPLGFYRKSSDELWRVRITKSGQMSQVWLDYDGMKREISVTVAPVSSSAPERHSFSYPLDIEPYFSDDIFVGLSTSKLVKPLASKHYLLGWSMKVNGKAQNLDLDEMIENNQNEVFGITPGIEEFQRFTCFSCLEKYLSRMNCTTEQIEVLEGQCMMINHGIMEVAVEVALDADHYSDEIHAVDVLKEQSEKFCISVKDLQVVKTP</sequence>
<dbReference type="OrthoDB" id="543442at2759"/>